<dbReference type="InterPro" id="IPR013525">
    <property type="entry name" value="ABC2_TM"/>
</dbReference>
<evidence type="ECO:0000256" key="6">
    <source>
        <dbReference type="SAM" id="Phobius"/>
    </source>
</evidence>
<dbReference type="EMBL" id="FOPP01000003">
    <property type="protein sequence ID" value="SFG90058.1"/>
    <property type="molecule type" value="Genomic_DNA"/>
</dbReference>
<keyword evidence="5 6" id="KW-0472">Membrane</keyword>
<dbReference type="InterPro" id="IPR051449">
    <property type="entry name" value="ABC-2_transporter_component"/>
</dbReference>
<feature type="transmembrane region" description="Helical" evidence="6">
    <location>
        <begin position="400"/>
        <end position="422"/>
    </location>
</feature>
<dbReference type="Proteomes" id="UP000199666">
    <property type="component" value="Unassembled WGS sequence"/>
</dbReference>
<accession>A0A1I2VL97</accession>
<dbReference type="OrthoDB" id="9768837at2"/>
<protein>
    <submittedName>
        <fullName evidence="8">ABC-2 type transport system permease protein</fullName>
    </submittedName>
</protein>
<dbReference type="RefSeq" id="WP_090992637.1">
    <property type="nucleotide sequence ID" value="NZ_FOPP01000003.1"/>
</dbReference>
<feature type="transmembrane region" description="Helical" evidence="6">
    <location>
        <begin position="180"/>
        <end position="200"/>
    </location>
</feature>
<feature type="transmembrane region" description="Helical" evidence="6">
    <location>
        <begin position="344"/>
        <end position="365"/>
    </location>
</feature>
<dbReference type="SUPFAM" id="SSF53850">
    <property type="entry name" value="Periplasmic binding protein-like II"/>
    <property type="match status" value="1"/>
</dbReference>
<keyword evidence="3 6" id="KW-0812">Transmembrane</keyword>
<sequence>MNKILLIIRREYLSRVKKKSFIVMTFLTPLLIAGIYALIGYFTYKGINDTYDKVAVVNDNKILTEKLISDKNIKYEYVNRNLDEMKTSLKKSDYDYVLYLPNFTLQAPNNIQLYGAKQAGLSLNRRISNDIEELIRNQKLKESGIAQSDLDQLKTNVDISTKKIAETGQEEDSSAGASTIIAFIAGILMFMFIMLYGIQVMRGVIEEKTSRIIEVMISSVKPFQLMMGKIIGIAMVGLTQFILWIVLTLTISTAVVSFFANKDDIEKTVAVAKAGQAGTQLSHGSSAIAMQQGPMVDIQKSLAGLPIGKIVTVFIFFFLAGYLFYSALYAAIGSAVDSETETQQFMMPVMMPLLLGYALSLSVVTNDPYGPVAFWLSMIPFTSPIAMVVRLPYGVPNWELALSMFILVVGFIGTVWVAGRIYRVGILMYGKKTTFKEMFKWFSYKG</sequence>
<dbReference type="AlphaFoldDB" id="A0A1I2VL97"/>
<feature type="domain" description="ABC-2 type transporter transmembrane" evidence="7">
    <location>
        <begin position="19"/>
        <end position="418"/>
    </location>
</feature>
<keyword evidence="9" id="KW-1185">Reference proteome</keyword>
<comment type="subcellular location">
    <subcellularLocation>
        <location evidence="1">Cell membrane</location>
        <topology evidence="1">Multi-pass membrane protein</topology>
    </subcellularLocation>
</comment>
<feature type="transmembrane region" description="Helical" evidence="6">
    <location>
        <begin position="310"/>
        <end position="332"/>
    </location>
</feature>
<dbReference type="Pfam" id="PF12698">
    <property type="entry name" value="ABC2_membrane_3"/>
    <property type="match status" value="1"/>
</dbReference>
<organism evidence="8 9">
    <name type="scientific">Pedobacter insulae</name>
    <dbReference type="NCBI Taxonomy" id="414048"/>
    <lineage>
        <taxon>Bacteria</taxon>
        <taxon>Pseudomonadati</taxon>
        <taxon>Bacteroidota</taxon>
        <taxon>Sphingobacteriia</taxon>
        <taxon>Sphingobacteriales</taxon>
        <taxon>Sphingobacteriaceae</taxon>
        <taxon>Pedobacter</taxon>
    </lineage>
</organism>
<evidence type="ECO:0000256" key="4">
    <source>
        <dbReference type="ARBA" id="ARBA00022989"/>
    </source>
</evidence>
<reference evidence="8 9" key="1">
    <citation type="submission" date="2016-10" db="EMBL/GenBank/DDBJ databases">
        <authorList>
            <person name="de Groot N.N."/>
        </authorList>
    </citation>
    <scope>NUCLEOTIDE SEQUENCE [LARGE SCALE GENOMIC DNA]</scope>
    <source>
        <strain evidence="8 9">DSM 18684</strain>
    </source>
</reference>
<gene>
    <name evidence="8" type="ORF">SAMN04489864_103118</name>
</gene>
<keyword evidence="2" id="KW-1003">Cell membrane</keyword>
<proteinExistence type="predicted"/>
<evidence type="ECO:0000256" key="1">
    <source>
        <dbReference type="ARBA" id="ARBA00004651"/>
    </source>
</evidence>
<evidence type="ECO:0000256" key="2">
    <source>
        <dbReference type="ARBA" id="ARBA00022475"/>
    </source>
</evidence>
<feature type="transmembrane region" description="Helical" evidence="6">
    <location>
        <begin position="241"/>
        <end position="260"/>
    </location>
</feature>
<evidence type="ECO:0000256" key="3">
    <source>
        <dbReference type="ARBA" id="ARBA00022692"/>
    </source>
</evidence>
<evidence type="ECO:0000313" key="9">
    <source>
        <dbReference type="Proteomes" id="UP000199666"/>
    </source>
</evidence>
<dbReference type="Gene3D" id="3.40.190.10">
    <property type="entry name" value="Periplasmic binding protein-like II"/>
    <property type="match status" value="1"/>
</dbReference>
<name>A0A1I2VL97_9SPHI</name>
<dbReference type="PANTHER" id="PTHR30294">
    <property type="entry name" value="MEMBRANE COMPONENT OF ABC TRANSPORTER YHHJ-RELATED"/>
    <property type="match status" value="1"/>
</dbReference>
<feature type="transmembrane region" description="Helical" evidence="6">
    <location>
        <begin position="21"/>
        <end position="44"/>
    </location>
</feature>
<evidence type="ECO:0000259" key="7">
    <source>
        <dbReference type="Pfam" id="PF12698"/>
    </source>
</evidence>
<keyword evidence="4 6" id="KW-1133">Transmembrane helix</keyword>
<dbReference type="PANTHER" id="PTHR30294:SF29">
    <property type="entry name" value="MULTIDRUG ABC TRANSPORTER PERMEASE YBHS-RELATED"/>
    <property type="match status" value="1"/>
</dbReference>
<evidence type="ECO:0000313" key="8">
    <source>
        <dbReference type="EMBL" id="SFG90058.1"/>
    </source>
</evidence>
<evidence type="ECO:0000256" key="5">
    <source>
        <dbReference type="ARBA" id="ARBA00023136"/>
    </source>
</evidence>
<dbReference type="GO" id="GO:0005886">
    <property type="term" value="C:plasma membrane"/>
    <property type="evidence" value="ECO:0007669"/>
    <property type="project" value="UniProtKB-SubCell"/>
</dbReference>
<dbReference type="GO" id="GO:0140359">
    <property type="term" value="F:ABC-type transporter activity"/>
    <property type="evidence" value="ECO:0007669"/>
    <property type="project" value="InterPro"/>
</dbReference>
<dbReference type="STRING" id="414048.SAMN04489864_103118"/>